<evidence type="ECO:0000256" key="3">
    <source>
        <dbReference type="ARBA" id="ARBA00022679"/>
    </source>
</evidence>
<sequence>MQLPTASDLRAALAAGPPLLLDGAMGSQLLASGFDLARDYLEVEDGVEVLNLTRPEQVRAVHESWFDAGCDLATTNTFMALPSVLTECGQGARLNEIVAAAVREARAAAEAWSDEDRPRWVLGGAGPGTDLPTKSGRSRAAVEADYDALLRRLTSGRVDGLLIETCADPIQIAAAVAAARRIGDEPLLLSLLPGAAPLAEAVAAARDHGVDLLALNCGDGPGGMEAGLAQLRELWDGPLGCWPNAGATGPEEPAGIGPIGPEDFAAGVAELARRFDLRLVGGCCGTSPAHLRALARRLGRPDSDGFYAELESEDELDDEPADDDE</sequence>
<dbReference type="Gene3D" id="3.20.20.330">
    <property type="entry name" value="Homocysteine-binding-like domain"/>
    <property type="match status" value="1"/>
</dbReference>
<proteinExistence type="inferred from homology"/>
<evidence type="ECO:0000313" key="10">
    <source>
        <dbReference type="EMBL" id="QDU69390.1"/>
    </source>
</evidence>
<dbReference type="InterPro" id="IPR050554">
    <property type="entry name" value="Met_Synthase/Corrinoid"/>
</dbReference>
<keyword evidence="4" id="KW-0949">S-adenosyl-L-methionine</keyword>
<organism evidence="10 11">
    <name type="scientific">Engelhardtia mirabilis</name>
    <dbReference type="NCBI Taxonomy" id="2528011"/>
    <lineage>
        <taxon>Bacteria</taxon>
        <taxon>Pseudomonadati</taxon>
        <taxon>Planctomycetota</taxon>
        <taxon>Planctomycetia</taxon>
        <taxon>Planctomycetia incertae sedis</taxon>
        <taxon>Engelhardtia</taxon>
    </lineage>
</organism>
<evidence type="ECO:0000256" key="6">
    <source>
        <dbReference type="ARBA" id="ARBA00023285"/>
    </source>
</evidence>
<dbReference type="EMBL" id="CP036287">
    <property type="protein sequence ID" value="QDU69390.1"/>
    <property type="molecule type" value="Genomic_DNA"/>
</dbReference>
<keyword evidence="2 7" id="KW-0489">Methyltransferase</keyword>
<feature type="compositionally biased region" description="Acidic residues" evidence="8">
    <location>
        <begin position="310"/>
        <end position="325"/>
    </location>
</feature>
<dbReference type="RefSeq" id="WP_145069240.1">
    <property type="nucleotide sequence ID" value="NZ_CP036287.1"/>
</dbReference>
<keyword evidence="3 7" id="KW-0808">Transferase</keyword>
<dbReference type="GO" id="GO:0032259">
    <property type="term" value="P:methylation"/>
    <property type="evidence" value="ECO:0007669"/>
    <property type="project" value="UniProtKB-KW"/>
</dbReference>
<dbReference type="Pfam" id="PF02574">
    <property type="entry name" value="S-methyl_trans"/>
    <property type="match status" value="1"/>
</dbReference>
<feature type="region of interest" description="Disordered" evidence="8">
    <location>
        <begin position="304"/>
        <end position="325"/>
    </location>
</feature>
<evidence type="ECO:0000256" key="8">
    <source>
        <dbReference type="SAM" id="MobiDB-lite"/>
    </source>
</evidence>
<dbReference type="GO" id="GO:0046872">
    <property type="term" value="F:metal ion binding"/>
    <property type="evidence" value="ECO:0007669"/>
    <property type="project" value="UniProtKB-KW"/>
</dbReference>
<reference evidence="10 11" key="1">
    <citation type="submission" date="2019-02" db="EMBL/GenBank/DDBJ databases">
        <title>Deep-cultivation of Planctomycetes and their phenomic and genomic characterization uncovers novel biology.</title>
        <authorList>
            <person name="Wiegand S."/>
            <person name="Jogler M."/>
            <person name="Boedeker C."/>
            <person name="Pinto D."/>
            <person name="Vollmers J."/>
            <person name="Rivas-Marin E."/>
            <person name="Kohn T."/>
            <person name="Peeters S.H."/>
            <person name="Heuer A."/>
            <person name="Rast P."/>
            <person name="Oberbeckmann S."/>
            <person name="Bunk B."/>
            <person name="Jeske O."/>
            <person name="Meyerdierks A."/>
            <person name="Storesund J.E."/>
            <person name="Kallscheuer N."/>
            <person name="Luecker S."/>
            <person name="Lage O.M."/>
            <person name="Pohl T."/>
            <person name="Merkel B.J."/>
            <person name="Hornburger P."/>
            <person name="Mueller R.-W."/>
            <person name="Bruemmer F."/>
            <person name="Labrenz M."/>
            <person name="Spormann A.M."/>
            <person name="Op den Camp H."/>
            <person name="Overmann J."/>
            <person name="Amann R."/>
            <person name="Jetten M.S.M."/>
            <person name="Mascher T."/>
            <person name="Medema M.H."/>
            <person name="Devos D.P."/>
            <person name="Kaster A.-K."/>
            <person name="Ovreas L."/>
            <person name="Rohde M."/>
            <person name="Galperin M.Y."/>
            <person name="Jogler C."/>
        </authorList>
    </citation>
    <scope>NUCLEOTIDE SEQUENCE [LARGE SCALE GENOMIC DNA]</scope>
    <source>
        <strain evidence="10 11">Pla133</strain>
    </source>
</reference>
<comment type="similarity">
    <text evidence="1">Belongs to the vitamin-B12 dependent methionine synthase family.</text>
</comment>
<gene>
    <name evidence="10" type="primary">yitJ</name>
    <name evidence="10" type="ORF">Pla133_45090</name>
</gene>
<name>A0A518BR16_9BACT</name>
<evidence type="ECO:0000256" key="2">
    <source>
        <dbReference type="ARBA" id="ARBA00022603"/>
    </source>
</evidence>
<evidence type="ECO:0000313" key="11">
    <source>
        <dbReference type="Proteomes" id="UP000316921"/>
    </source>
</evidence>
<feature type="binding site" evidence="7">
    <location>
        <position position="217"/>
    </location>
    <ligand>
        <name>Zn(2+)</name>
        <dbReference type="ChEBI" id="CHEBI:29105"/>
    </ligand>
</feature>
<protein>
    <submittedName>
        <fullName evidence="10">Bifunctional homocysteine S-methyltransferase/5,10-methylenetetrahydrofolate reductase</fullName>
    </submittedName>
</protein>
<evidence type="ECO:0000256" key="5">
    <source>
        <dbReference type="ARBA" id="ARBA00022723"/>
    </source>
</evidence>
<evidence type="ECO:0000256" key="1">
    <source>
        <dbReference type="ARBA" id="ARBA00010398"/>
    </source>
</evidence>
<accession>A0A518BR16</accession>
<dbReference type="AlphaFoldDB" id="A0A518BR16"/>
<feature type="binding site" evidence="7">
    <location>
        <position position="284"/>
    </location>
    <ligand>
        <name>Zn(2+)</name>
        <dbReference type="ChEBI" id="CHEBI:29105"/>
    </ligand>
</feature>
<dbReference type="PANTHER" id="PTHR45833:SF1">
    <property type="entry name" value="METHIONINE SYNTHASE"/>
    <property type="match status" value="1"/>
</dbReference>
<keyword evidence="5 7" id="KW-0479">Metal-binding</keyword>
<feature type="binding site" evidence="7">
    <location>
        <position position="283"/>
    </location>
    <ligand>
        <name>Zn(2+)</name>
        <dbReference type="ChEBI" id="CHEBI:29105"/>
    </ligand>
</feature>
<dbReference type="GO" id="GO:0005829">
    <property type="term" value="C:cytosol"/>
    <property type="evidence" value="ECO:0007669"/>
    <property type="project" value="TreeGrafter"/>
</dbReference>
<keyword evidence="6" id="KW-0170">Cobalt</keyword>
<dbReference type="Proteomes" id="UP000316921">
    <property type="component" value="Chromosome"/>
</dbReference>
<evidence type="ECO:0000256" key="7">
    <source>
        <dbReference type="PROSITE-ProRule" id="PRU00333"/>
    </source>
</evidence>
<evidence type="ECO:0000259" key="9">
    <source>
        <dbReference type="PROSITE" id="PS50970"/>
    </source>
</evidence>
<dbReference type="InterPro" id="IPR003726">
    <property type="entry name" value="HCY_dom"/>
</dbReference>
<keyword evidence="7" id="KW-0862">Zinc</keyword>
<dbReference type="InterPro" id="IPR036589">
    <property type="entry name" value="HCY_dom_sf"/>
</dbReference>
<keyword evidence="11" id="KW-1185">Reference proteome</keyword>
<dbReference type="GO" id="GO:0050667">
    <property type="term" value="P:homocysteine metabolic process"/>
    <property type="evidence" value="ECO:0007669"/>
    <property type="project" value="TreeGrafter"/>
</dbReference>
<dbReference type="GO" id="GO:0008705">
    <property type="term" value="F:methionine synthase activity"/>
    <property type="evidence" value="ECO:0007669"/>
    <property type="project" value="TreeGrafter"/>
</dbReference>
<comment type="cofactor">
    <cofactor evidence="7">
        <name>Zn(2+)</name>
        <dbReference type="ChEBI" id="CHEBI:29105"/>
    </cofactor>
</comment>
<dbReference type="PROSITE" id="PS50970">
    <property type="entry name" value="HCY"/>
    <property type="match status" value="1"/>
</dbReference>
<evidence type="ECO:0000256" key="4">
    <source>
        <dbReference type="ARBA" id="ARBA00022691"/>
    </source>
</evidence>
<dbReference type="GO" id="GO:0046653">
    <property type="term" value="P:tetrahydrofolate metabolic process"/>
    <property type="evidence" value="ECO:0007669"/>
    <property type="project" value="TreeGrafter"/>
</dbReference>
<dbReference type="PANTHER" id="PTHR45833">
    <property type="entry name" value="METHIONINE SYNTHASE"/>
    <property type="match status" value="1"/>
</dbReference>
<feature type="domain" description="Hcy-binding" evidence="9">
    <location>
        <begin position="7"/>
        <end position="298"/>
    </location>
</feature>
<dbReference type="SUPFAM" id="SSF82282">
    <property type="entry name" value="Homocysteine S-methyltransferase"/>
    <property type="match status" value="1"/>
</dbReference>
<dbReference type="KEGG" id="pbap:Pla133_45090"/>